<dbReference type="AlphaFoldDB" id="A0A9P5P622"/>
<name>A0A9P5P622_9AGAR</name>
<feature type="compositionally biased region" description="Low complexity" evidence="1">
    <location>
        <begin position="442"/>
        <end position="454"/>
    </location>
</feature>
<dbReference type="OrthoDB" id="3068171at2759"/>
<feature type="signal peptide" evidence="2">
    <location>
        <begin position="1"/>
        <end position="20"/>
    </location>
</feature>
<dbReference type="GO" id="GO:0005975">
    <property type="term" value="P:carbohydrate metabolic process"/>
    <property type="evidence" value="ECO:0007669"/>
    <property type="project" value="InterPro"/>
</dbReference>
<keyword evidence="4" id="KW-1185">Reference proteome</keyword>
<gene>
    <name evidence="3" type="ORF">BDP27DRAFT_1345223</name>
</gene>
<evidence type="ECO:0000313" key="3">
    <source>
        <dbReference type="EMBL" id="KAF9052595.1"/>
    </source>
</evidence>
<protein>
    <recommendedName>
        <fullName evidence="5">Glycoside hydrolase family 76 protein</fullName>
    </recommendedName>
</protein>
<proteinExistence type="predicted"/>
<evidence type="ECO:0000256" key="1">
    <source>
        <dbReference type="SAM" id="MobiDB-lite"/>
    </source>
</evidence>
<dbReference type="SUPFAM" id="SSF48208">
    <property type="entry name" value="Six-hairpin glycosidases"/>
    <property type="match status" value="1"/>
</dbReference>
<feature type="region of interest" description="Disordered" evidence="1">
    <location>
        <begin position="425"/>
        <end position="553"/>
    </location>
</feature>
<dbReference type="Proteomes" id="UP000772434">
    <property type="component" value="Unassembled WGS sequence"/>
</dbReference>
<evidence type="ECO:0000313" key="4">
    <source>
        <dbReference type="Proteomes" id="UP000772434"/>
    </source>
</evidence>
<feature type="chain" id="PRO_5040437038" description="Glycoside hydrolase family 76 protein" evidence="2">
    <location>
        <begin position="21"/>
        <end position="553"/>
    </location>
</feature>
<accession>A0A9P5P622</accession>
<feature type="compositionally biased region" description="Polar residues" evidence="1">
    <location>
        <begin position="478"/>
        <end position="495"/>
    </location>
</feature>
<dbReference type="InterPro" id="IPR008928">
    <property type="entry name" value="6-hairpin_glycosidase_sf"/>
</dbReference>
<evidence type="ECO:0000256" key="2">
    <source>
        <dbReference type="SAM" id="SignalP"/>
    </source>
</evidence>
<feature type="compositionally biased region" description="Low complexity" evidence="1">
    <location>
        <begin position="526"/>
        <end position="537"/>
    </location>
</feature>
<feature type="region of interest" description="Disordered" evidence="1">
    <location>
        <begin position="367"/>
        <end position="397"/>
    </location>
</feature>
<organism evidence="3 4">
    <name type="scientific">Rhodocollybia butyracea</name>
    <dbReference type="NCBI Taxonomy" id="206335"/>
    <lineage>
        <taxon>Eukaryota</taxon>
        <taxon>Fungi</taxon>
        <taxon>Dikarya</taxon>
        <taxon>Basidiomycota</taxon>
        <taxon>Agaricomycotina</taxon>
        <taxon>Agaricomycetes</taxon>
        <taxon>Agaricomycetidae</taxon>
        <taxon>Agaricales</taxon>
        <taxon>Marasmiineae</taxon>
        <taxon>Omphalotaceae</taxon>
        <taxon>Rhodocollybia</taxon>
    </lineage>
</organism>
<dbReference type="Gene3D" id="1.50.10.20">
    <property type="match status" value="1"/>
</dbReference>
<sequence>MCFLHWLPVLILLISRAVVAEYVVPSSWSSTNITASNEDRQAIIAAAIQEAFTLGTSFNADFYSVLAVSDLYSNTTTYKNQVTGYFATATFQGANNNEGIDAMRAYQVYKDSAMLNLAIQVWEYCRNYTISPANVASGTMPTKSFNVGKTCSGGGACIQSLFVSDVNETTLYGINTALSAYLAQATSNTTYLSAATDSGAFMIDVMQVTSPGNGAASISANASAGCGNIWGAGSYQLEHTGWFMEGLAMLPGSTTLGQQSVSVDTLSVSLIVSIIRSTSYIGKGAGDSTIVQGIGALYHVLQGPADLLTYIGSFLGVQYNTITSAATTPGSNVYANSWIGPPAPFDLGSQTQAVFALVNGAQVDLSSGHNSTASNNGTSGSGSGSNNSGNPNSSNSDTQHKIAFLTLLALALFLLKRRRQTSQNLNIDALEPPQHRPPPTMPSFSTFSNSNSFPVEKPRYSPVPTGEWTPSHGHVRTVGSSGEFGQTGESLTSGALPTPSVAGSGAGSGSGSDADARLEQIPTDNLIQILQSRLQQQGMPEQGHAPPAYEAPR</sequence>
<keyword evidence="2" id="KW-0732">Signal</keyword>
<evidence type="ECO:0008006" key="5">
    <source>
        <dbReference type="Google" id="ProtNLM"/>
    </source>
</evidence>
<comment type="caution">
    <text evidence="3">The sequence shown here is derived from an EMBL/GenBank/DDBJ whole genome shotgun (WGS) entry which is preliminary data.</text>
</comment>
<dbReference type="EMBL" id="JADNRY010000446">
    <property type="protein sequence ID" value="KAF9052595.1"/>
    <property type="molecule type" value="Genomic_DNA"/>
</dbReference>
<feature type="compositionally biased region" description="Low complexity" evidence="1">
    <location>
        <begin position="367"/>
        <end position="396"/>
    </location>
</feature>
<reference evidence="3" key="1">
    <citation type="submission" date="2020-11" db="EMBL/GenBank/DDBJ databases">
        <authorList>
            <consortium name="DOE Joint Genome Institute"/>
            <person name="Ahrendt S."/>
            <person name="Riley R."/>
            <person name="Andreopoulos W."/>
            <person name="Labutti K."/>
            <person name="Pangilinan J."/>
            <person name="Ruiz-Duenas F.J."/>
            <person name="Barrasa J.M."/>
            <person name="Sanchez-Garcia M."/>
            <person name="Camarero S."/>
            <person name="Miyauchi S."/>
            <person name="Serrano A."/>
            <person name="Linde D."/>
            <person name="Babiker R."/>
            <person name="Drula E."/>
            <person name="Ayuso-Fernandez I."/>
            <person name="Pacheco R."/>
            <person name="Padilla G."/>
            <person name="Ferreira P."/>
            <person name="Barriuso J."/>
            <person name="Kellner H."/>
            <person name="Castanera R."/>
            <person name="Alfaro M."/>
            <person name="Ramirez L."/>
            <person name="Pisabarro A.G."/>
            <person name="Kuo A."/>
            <person name="Tritt A."/>
            <person name="Lipzen A."/>
            <person name="He G."/>
            <person name="Yan M."/>
            <person name="Ng V."/>
            <person name="Cullen D."/>
            <person name="Martin F."/>
            <person name="Rosso M.-N."/>
            <person name="Henrissat B."/>
            <person name="Hibbett D."/>
            <person name="Martinez A.T."/>
            <person name="Grigoriev I.V."/>
        </authorList>
    </citation>
    <scope>NUCLEOTIDE SEQUENCE</scope>
    <source>
        <strain evidence="3">AH 40177</strain>
    </source>
</reference>